<evidence type="ECO:0000313" key="3">
    <source>
        <dbReference type="EMBL" id="MBG6138424.1"/>
    </source>
</evidence>
<feature type="compositionally biased region" description="Low complexity" evidence="1">
    <location>
        <begin position="53"/>
        <end position="95"/>
    </location>
</feature>
<organism evidence="3 4">
    <name type="scientific">Longispora fulva</name>
    <dbReference type="NCBI Taxonomy" id="619741"/>
    <lineage>
        <taxon>Bacteria</taxon>
        <taxon>Bacillati</taxon>
        <taxon>Actinomycetota</taxon>
        <taxon>Actinomycetes</taxon>
        <taxon>Micromonosporales</taxon>
        <taxon>Micromonosporaceae</taxon>
        <taxon>Longispora</taxon>
    </lineage>
</organism>
<dbReference type="AlphaFoldDB" id="A0A8J7KKR1"/>
<keyword evidence="4" id="KW-1185">Reference proteome</keyword>
<comment type="caution">
    <text evidence="3">The sequence shown here is derived from an EMBL/GenBank/DDBJ whole genome shotgun (WGS) entry which is preliminary data.</text>
</comment>
<feature type="signal peptide" evidence="2">
    <location>
        <begin position="1"/>
        <end position="18"/>
    </location>
</feature>
<name>A0A8J7KKR1_9ACTN</name>
<protein>
    <submittedName>
        <fullName evidence="3">Uncharacterized protein</fullName>
    </submittedName>
</protein>
<dbReference type="Proteomes" id="UP000622552">
    <property type="component" value="Unassembled WGS sequence"/>
</dbReference>
<evidence type="ECO:0000256" key="1">
    <source>
        <dbReference type="SAM" id="MobiDB-lite"/>
    </source>
</evidence>
<proteinExistence type="predicted"/>
<evidence type="ECO:0000313" key="4">
    <source>
        <dbReference type="Proteomes" id="UP000622552"/>
    </source>
</evidence>
<feature type="chain" id="PRO_5038405017" evidence="2">
    <location>
        <begin position="19"/>
        <end position="188"/>
    </location>
</feature>
<accession>A0A8J7KKR1</accession>
<evidence type="ECO:0000256" key="2">
    <source>
        <dbReference type="SAM" id="SignalP"/>
    </source>
</evidence>
<reference evidence="3" key="1">
    <citation type="submission" date="2020-11" db="EMBL/GenBank/DDBJ databases">
        <title>Sequencing the genomes of 1000 actinobacteria strains.</title>
        <authorList>
            <person name="Klenk H.-P."/>
        </authorList>
    </citation>
    <scope>NUCLEOTIDE SEQUENCE</scope>
    <source>
        <strain evidence="3">DSM 45356</strain>
    </source>
</reference>
<keyword evidence="2" id="KW-0732">Signal</keyword>
<dbReference type="RefSeq" id="WP_197005182.1">
    <property type="nucleotide sequence ID" value="NZ_BONS01000037.1"/>
</dbReference>
<dbReference type="EMBL" id="JADOUF010000001">
    <property type="protein sequence ID" value="MBG6138424.1"/>
    <property type="molecule type" value="Genomic_DNA"/>
</dbReference>
<gene>
    <name evidence="3" type="ORF">IW245_004618</name>
</gene>
<feature type="region of interest" description="Disordered" evidence="1">
    <location>
        <begin position="23"/>
        <end position="95"/>
    </location>
</feature>
<sequence>MKRILTLGLAGLAVCAAAAGCGTGSTTRADAPATTTSTDRPAQALPGTPLPGTPLAGAPRPTTPTSSAPRTATPSQTSAAAPAPGSNSGSAPGSGCPATTDVLFTALKSGTGGMYSRSGNPAALRDPVCYAGFASAGTIVDENHQPSRVLFGYDAASRHWTPLTVGSAHYCEGFTPEDVAAHLPGCGG</sequence>
<dbReference type="PROSITE" id="PS51257">
    <property type="entry name" value="PROKAR_LIPOPROTEIN"/>
    <property type="match status" value="1"/>
</dbReference>